<keyword evidence="1" id="KW-0812">Transmembrane</keyword>
<evidence type="ECO:0000313" key="3">
    <source>
        <dbReference type="Proteomes" id="UP001432322"/>
    </source>
</evidence>
<dbReference type="Pfam" id="PF06681">
    <property type="entry name" value="DUF1182"/>
    <property type="match status" value="1"/>
</dbReference>
<protein>
    <recommendedName>
        <fullName evidence="4">G protein-coupled receptor</fullName>
    </recommendedName>
</protein>
<evidence type="ECO:0000256" key="1">
    <source>
        <dbReference type="SAM" id="Phobius"/>
    </source>
</evidence>
<feature type="transmembrane region" description="Helical" evidence="1">
    <location>
        <begin position="105"/>
        <end position="127"/>
    </location>
</feature>
<name>A0AAV5UST2_9BILA</name>
<feature type="transmembrane region" description="Helical" evidence="1">
    <location>
        <begin position="134"/>
        <end position="156"/>
    </location>
</feature>
<feature type="transmembrane region" description="Helical" evidence="1">
    <location>
        <begin position="29"/>
        <end position="47"/>
    </location>
</feature>
<keyword evidence="1" id="KW-0472">Membrane</keyword>
<reference evidence="2" key="1">
    <citation type="submission" date="2023-10" db="EMBL/GenBank/DDBJ databases">
        <title>Genome assembly of Pristionchus species.</title>
        <authorList>
            <person name="Yoshida K."/>
            <person name="Sommer R.J."/>
        </authorList>
    </citation>
    <scope>NUCLEOTIDE SEQUENCE</scope>
    <source>
        <strain evidence="2">RS5133</strain>
    </source>
</reference>
<feature type="transmembrane region" description="Helical" evidence="1">
    <location>
        <begin position="179"/>
        <end position="204"/>
    </location>
</feature>
<dbReference type="Proteomes" id="UP001432322">
    <property type="component" value="Unassembled WGS sequence"/>
</dbReference>
<comment type="caution">
    <text evidence="2">The sequence shown here is derived from an EMBL/GenBank/DDBJ whole genome shotgun (WGS) entry which is preliminary data.</text>
</comment>
<keyword evidence="1" id="KW-1133">Transmembrane helix</keyword>
<dbReference type="AlphaFoldDB" id="A0AAV5UST2"/>
<dbReference type="PANTHER" id="PTHR38614:SF1">
    <property type="entry name" value="G_PROTEIN_RECEP_F1_2 DOMAIN-CONTAINING PROTEIN"/>
    <property type="match status" value="1"/>
</dbReference>
<keyword evidence="3" id="KW-1185">Reference proteome</keyword>
<dbReference type="Gene3D" id="1.20.1070.10">
    <property type="entry name" value="Rhodopsin 7-helix transmembrane proteins"/>
    <property type="match status" value="1"/>
</dbReference>
<dbReference type="InterPro" id="IPR010601">
    <property type="entry name" value="DUF1182"/>
</dbReference>
<feature type="transmembrane region" description="Helical" evidence="1">
    <location>
        <begin position="59"/>
        <end position="85"/>
    </location>
</feature>
<accession>A0AAV5UST2</accession>
<sequence length="315" mass="35796">MATVPSPHLSYGKPAFFHAANQQEAIRNAVFLNLGYLPIYFLVVCIYKNPNILQRYKTTIVFAGIVQYMLTLPYTIFNSWLALYVNHEVETTVFFCTFARMGTSALNFVSFNALTAISLSRLITIVLKWHCGLAWNVVFFWVASAPILGDVIYMFFVSRPTQNHICGPLLFFYELAPTLVWNVYIFSIPLIAVVLNCVTAGYLLYKRYTTEGLVQNSRRNVNELFIAAALLAQSVIPALTMSSKGYRSIQDIYGIKTVDWLKDLIETSGYMTTGLNMTASMICIKHFRQMFRKLLMRDKSITRIGDVTTVTVRTI</sequence>
<evidence type="ECO:0008006" key="4">
    <source>
        <dbReference type="Google" id="ProtNLM"/>
    </source>
</evidence>
<gene>
    <name evidence="2" type="ORF">PFISCL1PPCAC_607</name>
</gene>
<proteinExistence type="predicted"/>
<organism evidence="2 3">
    <name type="scientific">Pristionchus fissidentatus</name>
    <dbReference type="NCBI Taxonomy" id="1538716"/>
    <lineage>
        <taxon>Eukaryota</taxon>
        <taxon>Metazoa</taxon>
        <taxon>Ecdysozoa</taxon>
        <taxon>Nematoda</taxon>
        <taxon>Chromadorea</taxon>
        <taxon>Rhabditida</taxon>
        <taxon>Rhabditina</taxon>
        <taxon>Diplogasteromorpha</taxon>
        <taxon>Diplogasteroidea</taxon>
        <taxon>Neodiplogasteridae</taxon>
        <taxon>Pristionchus</taxon>
    </lineage>
</organism>
<dbReference type="EMBL" id="BTSY01000001">
    <property type="protein sequence ID" value="GMT09310.1"/>
    <property type="molecule type" value="Genomic_DNA"/>
</dbReference>
<evidence type="ECO:0000313" key="2">
    <source>
        <dbReference type="EMBL" id="GMT09310.1"/>
    </source>
</evidence>
<dbReference type="PANTHER" id="PTHR38614">
    <property type="entry name" value="PROTEIN CBG09954"/>
    <property type="match status" value="1"/>
</dbReference>